<evidence type="ECO:0000256" key="2">
    <source>
        <dbReference type="ARBA" id="ARBA00022737"/>
    </source>
</evidence>
<evidence type="ECO:0000256" key="5">
    <source>
        <dbReference type="ARBA" id="ARBA00023117"/>
    </source>
</evidence>
<dbReference type="InterPro" id="IPR054551">
    <property type="entry name" value="RSC4_Ig-like"/>
</dbReference>
<dbReference type="PRINTS" id="PR00503">
    <property type="entry name" value="BROMODOMAIN"/>
</dbReference>
<evidence type="ECO:0000256" key="7">
    <source>
        <dbReference type="ARBA" id="ARBA00023242"/>
    </source>
</evidence>
<dbReference type="InterPro" id="IPR036427">
    <property type="entry name" value="Bromodomain-like_sf"/>
</dbReference>
<dbReference type="PANTHER" id="PTHR16062">
    <property type="entry name" value="SWI/SNF-RELATED"/>
    <property type="match status" value="1"/>
</dbReference>
<dbReference type="Proteomes" id="UP000422736">
    <property type="component" value="Chromosome 3"/>
</dbReference>
<dbReference type="Pfam" id="PF24189">
    <property type="entry name" value="Ig_RSC4"/>
    <property type="match status" value="1"/>
</dbReference>
<dbReference type="Pfam" id="PF00439">
    <property type="entry name" value="Bromodomain"/>
    <property type="match status" value="2"/>
</dbReference>
<comment type="subcellular location">
    <subcellularLocation>
        <location evidence="1">Nucleus</location>
    </subcellularLocation>
</comment>
<evidence type="ECO:0000256" key="8">
    <source>
        <dbReference type="PROSITE-ProRule" id="PRU00035"/>
    </source>
</evidence>
<proteinExistence type="predicted"/>
<organism evidence="11 12">
    <name type="scientific">Kluyveromyces marxianus</name>
    <name type="common">Yeast</name>
    <name type="synonym">Candida kefyr</name>
    <dbReference type="NCBI Taxonomy" id="4911"/>
    <lineage>
        <taxon>Eukaryota</taxon>
        <taxon>Fungi</taxon>
        <taxon>Dikarya</taxon>
        <taxon>Ascomycota</taxon>
        <taxon>Saccharomycotina</taxon>
        <taxon>Saccharomycetes</taxon>
        <taxon>Saccharomycetales</taxon>
        <taxon>Saccharomycetaceae</taxon>
        <taxon>Kluyveromyces</taxon>
    </lineage>
</organism>
<evidence type="ECO:0000259" key="10">
    <source>
        <dbReference type="PROSITE" id="PS50014"/>
    </source>
</evidence>
<dbReference type="InterPro" id="IPR001487">
    <property type="entry name" value="Bromodomain"/>
</dbReference>
<evidence type="ECO:0000313" key="11">
    <source>
        <dbReference type="EMBL" id="QGN15628.1"/>
    </source>
</evidence>
<dbReference type="InterPro" id="IPR037382">
    <property type="entry name" value="Rsc/polybromo"/>
</dbReference>
<feature type="domain" description="Bromo" evidence="10">
    <location>
        <begin position="76"/>
        <end position="145"/>
    </location>
</feature>
<gene>
    <name evidence="11" type="primary">RSC4</name>
    <name evidence="11" type="ORF">FIM1_2321</name>
</gene>
<evidence type="ECO:0000256" key="6">
    <source>
        <dbReference type="ARBA" id="ARBA00023163"/>
    </source>
</evidence>
<keyword evidence="12" id="KW-1185">Reference proteome</keyword>
<feature type="region of interest" description="Disordered" evidence="9">
    <location>
        <begin position="1"/>
        <end position="36"/>
    </location>
</feature>
<reference evidence="11 12" key="2">
    <citation type="submission" date="2019-11" db="EMBL/GenBank/DDBJ databases">
        <authorList>
            <person name="Lu H."/>
        </authorList>
    </citation>
    <scope>NUCLEOTIDE SEQUENCE [LARGE SCALE GENOMIC DNA]</scope>
    <source>
        <strain evidence="11 12">FIM1</strain>
    </source>
</reference>
<evidence type="ECO:0000256" key="4">
    <source>
        <dbReference type="ARBA" id="ARBA00023015"/>
    </source>
</evidence>
<keyword evidence="6" id="KW-0804">Transcription</keyword>
<keyword evidence="7" id="KW-0539">Nucleus</keyword>
<feature type="domain" description="Bromo" evidence="10">
    <location>
        <begin position="216"/>
        <end position="286"/>
    </location>
</feature>
<feature type="compositionally biased region" description="Basic and acidic residues" evidence="9">
    <location>
        <begin position="1"/>
        <end position="19"/>
    </location>
</feature>
<keyword evidence="3" id="KW-0156">Chromatin regulator</keyword>
<dbReference type="SMART" id="SM00297">
    <property type="entry name" value="BROMO"/>
    <property type="match status" value="2"/>
</dbReference>
<dbReference type="Gene3D" id="1.20.920.10">
    <property type="entry name" value="Bromodomain-like"/>
    <property type="match status" value="2"/>
</dbReference>
<evidence type="ECO:0000313" key="12">
    <source>
        <dbReference type="Proteomes" id="UP000422736"/>
    </source>
</evidence>
<reference evidence="11 12" key="1">
    <citation type="submission" date="2016-03" db="EMBL/GenBank/DDBJ databases">
        <title>How can Kluyveromyces marxianus grow so fast - potential evolutionary course in Saccharomyces Complex revealed by comparative genomics.</title>
        <authorList>
            <person name="Mo W."/>
            <person name="Lu W."/>
            <person name="Yang X."/>
            <person name="Qi J."/>
            <person name="Lv H."/>
        </authorList>
    </citation>
    <scope>NUCLEOTIDE SEQUENCE [LARGE SCALE GENOMIC DNA]</scope>
    <source>
        <strain evidence="11 12">FIM1</strain>
    </source>
</reference>
<name>A0ABX6EWZ6_KLUMA</name>
<sequence length="557" mass="64505">MGSKRSRSEEVGEEKEAKRNYVPRYTPGKRPRSGSLPKVDYVHPLDPTEELIVDQEWTIPKLNLFIAFTLDNLVEAHRTLFKHFIKLPSRKFHPQYYYKIDQPISINEIKSRDYEYSGGETKFLLDCELIYKNCLSYNDPDSLIVKNAQQVVFFIKNEVLKVKNATKNYLVNEDVKKRLLDILDILLNVTDRKMANILEEGDGSTGDNGSNSNLDDTLKICEPFLELVDKDEYPEYEEVIEHPNSLNLVKSNLEHGYYHKIYDFVTDVNITFQNALIFNDEDTTIYSDASKLLKCFNVLIRKKFFPELESAREKGEITLEYDKIEYKKFVQEVEEEEPILSDDDETNEEYNHMEGLGNGYNRGPLARDYLLGPSRTNANSDSKTDNAEVEKPAIPLKFNILPVIKKHNIELKKEPLYFNLIRKIQVSSSRSLYEQAIRPLKGLYNDMNKITWFEYIFTDGSLSHENSDYSITLPPKQNSVSIISELAYPISEQNPAIVVVNKDRVNPIPVLNGDAFDEKKARYDIKLTEGTNRVIFSIRNNVRNVTETVKFWINVLP</sequence>
<keyword evidence="2" id="KW-0677">Repeat</keyword>
<accession>A0ABX6EWZ6</accession>
<dbReference type="EMBL" id="CP015056">
    <property type="protein sequence ID" value="QGN15628.1"/>
    <property type="molecule type" value="Genomic_DNA"/>
</dbReference>
<evidence type="ECO:0000256" key="1">
    <source>
        <dbReference type="ARBA" id="ARBA00004123"/>
    </source>
</evidence>
<dbReference type="PANTHER" id="PTHR16062:SF13">
    <property type="entry name" value="CHROMATIN STRUCTURE-REMODELING COMPLEX SUBUNIT RSC4"/>
    <property type="match status" value="1"/>
</dbReference>
<protein>
    <submittedName>
        <fullName evidence="11">Chromatin structure-remodeling complex subunit RSC4</fullName>
    </submittedName>
</protein>
<evidence type="ECO:0000256" key="3">
    <source>
        <dbReference type="ARBA" id="ARBA00022853"/>
    </source>
</evidence>
<evidence type="ECO:0000256" key="9">
    <source>
        <dbReference type="SAM" id="MobiDB-lite"/>
    </source>
</evidence>
<dbReference type="SUPFAM" id="SSF47370">
    <property type="entry name" value="Bromodomain"/>
    <property type="match status" value="2"/>
</dbReference>
<dbReference type="PROSITE" id="PS50014">
    <property type="entry name" value="BROMODOMAIN_2"/>
    <property type="match status" value="2"/>
</dbReference>
<keyword evidence="4" id="KW-0805">Transcription regulation</keyword>
<dbReference type="CDD" id="cd04369">
    <property type="entry name" value="Bromodomain"/>
    <property type="match status" value="2"/>
</dbReference>
<keyword evidence="5 8" id="KW-0103">Bromodomain</keyword>